<evidence type="ECO:0000313" key="2">
    <source>
        <dbReference type="EMBL" id="TCU88986.1"/>
    </source>
</evidence>
<dbReference type="OrthoDB" id="8735103at2"/>
<protein>
    <submittedName>
        <fullName evidence="2">Porin-like protein</fullName>
    </submittedName>
</protein>
<accession>A0A4R3UFM0</accession>
<evidence type="ECO:0000256" key="1">
    <source>
        <dbReference type="SAM" id="SignalP"/>
    </source>
</evidence>
<dbReference type="InterPro" id="IPR023614">
    <property type="entry name" value="Porin_dom_sf"/>
</dbReference>
<gene>
    <name evidence="2" type="ORF">EV671_103617</name>
</gene>
<evidence type="ECO:0000313" key="3">
    <source>
        <dbReference type="Proteomes" id="UP000295110"/>
    </source>
</evidence>
<keyword evidence="1" id="KW-0732">Signal</keyword>
<dbReference type="EMBL" id="SMBU01000036">
    <property type="protein sequence ID" value="TCU88986.1"/>
    <property type="molecule type" value="Genomic_DNA"/>
</dbReference>
<sequence>MKHSHILIAALLATAGAAHAADFKAGEWDLSVGGIVNAYYTHTSCSGSQAVTGLALASQALGCAGTEGRTVIGNGLLPNALTTTAKTRQEGYDISATLMIGAAVAAGDAISNNSNVDVRQGFVTIGNADMGSVKLGRDYGLFGQSAILGDMTLLGAGAPVSATQRNRVTLGHIGSGYTYLGTYGQMAYSLPTSGGFSATIALMSPVDASGTSFIGRSEPQLQALVSAKFDGGKVWAGLKHQKFEGPNNTAGFTMSGGELGASITAGAFGLAANVQSGKGLGVLSDGDSGDRKQTNLLVQATWQATPKAKLGLNWGESRLKDGATTDLRSNSNVTAGLYYGLTKSVTLVTEISRTTSKPVVGSEARMNGFAFGGIVFF</sequence>
<feature type="signal peptide" evidence="1">
    <location>
        <begin position="1"/>
        <end position="20"/>
    </location>
</feature>
<dbReference type="Gene3D" id="2.40.160.10">
    <property type="entry name" value="Porin"/>
    <property type="match status" value="1"/>
</dbReference>
<comment type="caution">
    <text evidence="2">The sequence shown here is derived from an EMBL/GenBank/DDBJ whole genome shotgun (WGS) entry which is preliminary data.</text>
</comment>
<dbReference type="SUPFAM" id="SSF56935">
    <property type="entry name" value="Porins"/>
    <property type="match status" value="1"/>
</dbReference>
<feature type="chain" id="PRO_5020937638" evidence="1">
    <location>
        <begin position="21"/>
        <end position="377"/>
    </location>
</feature>
<proteinExistence type="predicted"/>
<organism evidence="2 3">
    <name type="scientific">Roseateles saccharophilus</name>
    <name type="common">Pseudomonas saccharophila</name>
    <dbReference type="NCBI Taxonomy" id="304"/>
    <lineage>
        <taxon>Bacteria</taxon>
        <taxon>Pseudomonadati</taxon>
        <taxon>Pseudomonadota</taxon>
        <taxon>Betaproteobacteria</taxon>
        <taxon>Burkholderiales</taxon>
        <taxon>Sphaerotilaceae</taxon>
        <taxon>Roseateles</taxon>
    </lineage>
</organism>
<reference evidence="2 3" key="1">
    <citation type="submission" date="2019-03" db="EMBL/GenBank/DDBJ databases">
        <title>Genomic Encyclopedia of Type Strains, Phase IV (KMG-IV): sequencing the most valuable type-strain genomes for metagenomic binning, comparative biology and taxonomic classification.</title>
        <authorList>
            <person name="Goeker M."/>
        </authorList>
    </citation>
    <scope>NUCLEOTIDE SEQUENCE [LARGE SCALE GENOMIC DNA]</scope>
    <source>
        <strain evidence="2 3">DSM 654</strain>
    </source>
</reference>
<dbReference type="AlphaFoldDB" id="A0A4R3UFM0"/>
<dbReference type="RefSeq" id="WP_132575688.1">
    <property type="nucleotide sequence ID" value="NZ_CBCSGL010000075.1"/>
</dbReference>
<name>A0A4R3UFM0_ROSSA</name>
<dbReference type="Proteomes" id="UP000295110">
    <property type="component" value="Unassembled WGS sequence"/>
</dbReference>
<keyword evidence="3" id="KW-1185">Reference proteome</keyword>